<organism evidence="8">
    <name type="scientific">Arcella intermedia</name>
    <dbReference type="NCBI Taxonomy" id="1963864"/>
    <lineage>
        <taxon>Eukaryota</taxon>
        <taxon>Amoebozoa</taxon>
        <taxon>Tubulinea</taxon>
        <taxon>Elardia</taxon>
        <taxon>Arcellinida</taxon>
        <taxon>Sphaerothecina</taxon>
        <taxon>Arcellidae</taxon>
        <taxon>Arcella</taxon>
    </lineage>
</organism>
<evidence type="ECO:0000256" key="4">
    <source>
        <dbReference type="ARBA" id="ARBA00048448"/>
    </source>
</evidence>
<dbReference type="PANTHER" id="PTHR43563">
    <property type="entry name" value="AMINE OXIDASE"/>
    <property type="match status" value="1"/>
</dbReference>
<dbReference type="AlphaFoldDB" id="A0A6B2L1Q8"/>
<feature type="binding site" evidence="5">
    <location>
        <position position="347"/>
    </location>
    <ligand>
        <name>substrate</name>
    </ligand>
</feature>
<feature type="binding site" evidence="5">
    <location>
        <position position="430"/>
    </location>
    <ligand>
        <name>FAD</name>
        <dbReference type="ChEBI" id="CHEBI:57692"/>
    </ligand>
</feature>
<keyword evidence="6" id="KW-0812">Transmembrane</keyword>
<evidence type="ECO:0000256" key="2">
    <source>
        <dbReference type="ARBA" id="ARBA00005995"/>
    </source>
</evidence>
<dbReference type="EMBL" id="GIBP01001985">
    <property type="protein sequence ID" value="NDV30954.1"/>
    <property type="molecule type" value="Transcribed_RNA"/>
</dbReference>
<keyword evidence="6" id="KW-1133">Transmembrane helix</keyword>
<dbReference type="PANTHER" id="PTHR43563:SF1">
    <property type="entry name" value="AMINE OXIDASE [FLAVIN-CONTAINING] B"/>
    <property type="match status" value="1"/>
</dbReference>
<feature type="domain" description="Amine oxidase" evidence="7">
    <location>
        <begin position="16"/>
        <end position="454"/>
    </location>
</feature>
<keyword evidence="6" id="KW-0472">Membrane</keyword>
<dbReference type="Gene3D" id="3.90.660.10">
    <property type="match status" value="1"/>
</dbReference>
<dbReference type="InterPro" id="IPR050703">
    <property type="entry name" value="Flavin_MAO"/>
</dbReference>
<dbReference type="Gene3D" id="1.10.405.10">
    <property type="entry name" value="Guanine Nucleotide Dissociation Inhibitor, domain 1"/>
    <property type="match status" value="1"/>
</dbReference>
<dbReference type="Pfam" id="PF01593">
    <property type="entry name" value="Amino_oxidase"/>
    <property type="match status" value="1"/>
</dbReference>
<dbReference type="Gene3D" id="3.50.50.60">
    <property type="entry name" value="FAD/NAD(P)-binding domain"/>
    <property type="match status" value="1"/>
</dbReference>
<evidence type="ECO:0000256" key="6">
    <source>
        <dbReference type="RuleBase" id="RU362067"/>
    </source>
</evidence>
<dbReference type="PRINTS" id="PR00757">
    <property type="entry name" value="AMINEOXDASEF"/>
</dbReference>
<evidence type="ECO:0000259" key="7">
    <source>
        <dbReference type="Pfam" id="PF01593"/>
    </source>
</evidence>
<sequence>MRLLSPGSGPRVDLGVVLLEADARLGGRTFTVSGEGENTKKLSFDIGGQWIGKKQTRIYELVKQLDIKTIPQFHQGKKVFQSNTSVSTYSGTIPKINIFKILDFELNLRYYMDSLAAKINSLRGWSSKKSGLDSKSVESILYDKTYSDCGGLLDVFVRAVWGTEPKHLGLLFSLFYIHSAGGVYPLAETEGGAQEAKLEGGTQQISQKCAEKFISKGGNIKLNQLVVKITKEKDGTYLLMCRDPTNSDAPFTLYRSKYVILAIPPTQYKSIQFEPCLPLEKQLLAEKAFMGSYLKMILLFKKPFWREKGYSGEITCALDESSFPEFPITMGFDSSQENAKSWGLVVFLAGTSGLYWTQKSTPERHAAVLKHLRHLFKDCEVDEPIEIIEKNWNVHPFTKGCPVNCIPTGAMKLFECAAAPVGNIHFASTETAKEWHGYMSGAVEAGERTAFEVLHKIDSKFPLPVQHQPTQNHSLVSLQNILILIILAIALLAWWFLN</sequence>
<evidence type="ECO:0000256" key="3">
    <source>
        <dbReference type="ARBA" id="ARBA00023002"/>
    </source>
</evidence>
<evidence type="ECO:0000256" key="1">
    <source>
        <dbReference type="ARBA" id="ARBA00001974"/>
    </source>
</evidence>
<dbReference type="SUPFAM" id="SSF54373">
    <property type="entry name" value="FAD-linked reductases, C-terminal domain"/>
    <property type="match status" value="1"/>
</dbReference>
<evidence type="ECO:0000313" key="8">
    <source>
        <dbReference type="EMBL" id="NDV30954.1"/>
    </source>
</evidence>
<dbReference type="SUPFAM" id="SSF51905">
    <property type="entry name" value="FAD/NAD(P)-binding domain"/>
    <property type="match status" value="1"/>
</dbReference>
<feature type="transmembrane region" description="Helical" evidence="6">
    <location>
        <begin position="478"/>
        <end position="497"/>
    </location>
</feature>
<name>A0A6B2L1Q8_9EUKA</name>
<accession>A0A6B2L1Q8</accession>
<dbReference type="InterPro" id="IPR002937">
    <property type="entry name" value="Amino_oxidase"/>
</dbReference>
<dbReference type="GO" id="GO:0097621">
    <property type="term" value="F:monoamine oxidase activity"/>
    <property type="evidence" value="ECO:0007669"/>
    <property type="project" value="UniProtKB-EC"/>
</dbReference>
<protein>
    <recommendedName>
        <fullName evidence="6">Amine oxidase</fullName>
        <ecNumber evidence="6">1.4.3.-</ecNumber>
    </recommendedName>
</protein>
<reference evidence="8" key="1">
    <citation type="journal article" date="2020" name="J. Eukaryot. Microbiol.">
        <title>De novo Sequencing, Assembly and Annotation of the Transcriptome for the Free-Living Testate Amoeba Arcella intermedia.</title>
        <authorList>
            <person name="Ribeiro G.M."/>
            <person name="Porfirio-Sousa A.L."/>
            <person name="Maurer-Alcala X.X."/>
            <person name="Katz L.A."/>
            <person name="Lahr D.J.G."/>
        </authorList>
    </citation>
    <scope>NUCLEOTIDE SEQUENCE</scope>
</reference>
<keyword evidence="6" id="KW-0274">FAD</keyword>
<dbReference type="InterPro" id="IPR001613">
    <property type="entry name" value="Flavin_amine_oxidase"/>
</dbReference>
<keyword evidence="3 6" id="KW-0560">Oxidoreductase</keyword>
<evidence type="ECO:0000256" key="5">
    <source>
        <dbReference type="PIRSR" id="PIRSR601613-1"/>
    </source>
</evidence>
<comment type="catalytic activity">
    <reaction evidence="4">
        <text>a secondary aliphatic amine + O2 + H2O = a primary amine + an aldehyde + H2O2</text>
        <dbReference type="Rhea" id="RHEA:26414"/>
        <dbReference type="ChEBI" id="CHEBI:15377"/>
        <dbReference type="ChEBI" id="CHEBI:15379"/>
        <dbReference type="ChEBI" id="CHEBI:16240"/>
        <dbReference type="ChEBI" id="CHEBI:17478"/>
        <dbReference type="ChEBI" id="CHEBI:58855"/>
        <dbReference type="ChEBI" id="CHEBI:65296"/>
        <dbReference type="EC" id="1.4.3.4"/>
    </reaction>
</comment>
<comment type="similarity">
    <text evidence="2 6">Belongs to the flavin monoamine oxidase family.</text>
</comment>
<feature type="binding site" evidence="5">
    <location>
        <begin position="20"/>
        <end position="21"/>
    </location>
    <ligand>
        <name>FAD</name>
        <dbReference type="ChEBI" id="CHEBI:57692"/>
    </ligand>
</feature>
<comment type="cofactor">
    <cofactor evidence="1 6">
        <name>FAD</name>
        <dbReference type="ChEBI" id="CHEBI:57692"/>
    </cofactor>
</comment>
<dbReference type="InterPro" id="IPR036188">
    <property type="entry name" value="FAD/NAD-bd_sf"/>
</dbReference>
<feature type="binding site" evidence="5">
    <location>
        <position position="226"/>
    </location>
    <ligand>
        <name>FAD</name>
        <dbReference type="ChEBI" id="CHEBI:57692"/>
    </ligand>
</feature>
<dbReference type="EC" id="1.4.3.-" evidence="6"/>
<keyword evidence="6" id="KW-0285">Flavoprotein</keyword>
<proteinExistence type="inferred from homology"/>